<dbReference type="InterPro" id="IPR005706">
    <property type="entry name" value="Ribosomal_uS2_bac/mit/plastid"/>
</dbReference>
<proteinExistence type="inferred from homology"/>
<evidence type="ECO:0000256" key="1">
    <source>
        <dbReference type="ARBA" id="ARBA00006242"/>
    </source>
</evidence>
<dbReference type="PRINTS" id="PR00395">
    <property type="entry name" value="RIBOSOMALS2"/>
</dbReference>
<dbReference type="GeneID" id="29071887"/>
<dbReference type="GO" id="GO:0003735">
    <property type="term" value="F:structural constituent of ribosome"/>
    <property type="evidence" value="ECO:0007669"/>
    <property type="project" value="InterPro"/>
</dbReference>
<dbReference type="RefSeq" id="YP_009295489.1">
    <property type="nucleotide sequence ID" value="NC_031164.1"/>
</dbReference>
<comment type="similarity">
    <text evidence="1">Belongs to the universal ribosomal protein uS2 family.</text>
</comment>
<name>A0A1B4ZBV2_SACOF</name>
<dbReference type="InterPro" id="IPR023591">
    <property type="entry name" value="Ribosomal_uS2_flav_dom_sf"/>
</dbReference>
<dbReference type="Gene3D" id="3.40.50.10490">
    <property type="entry name" value="Glucose-6-phosphate isomerase like protein, domain 1"/>
    <property type="match status" value="1"/>
</dbReference>
<keyword evidence="2" id="KW-0496">Mitochondrion</keyword>
<geneLocation type="mitochondrion" evidence="2"/>
<dbReference type="GO" id="GO:0006412">
    <property type="term" value="P:translation"/>
    <property type="evidence" value="ECO:0007669"/>
    <property type="project" value="InterPro"/>
</dbReference>
<organism evidence="2">
    <name type="scientific">Saccharum officinarum</name>
    <name type="common">Sugarcane</name>
    <dbReference type="NCBI Taxonomy" id="4547"/>
    <lineage>
        <taxon>Eukaryota</taxon>
        <taxon>Viridiplantae</taxon>
        <taxon>Streptophyta</taxon>
        <taxon>Embryophyta</taxon>
        <taxon>Tracheophyta</taxon>
        <taxon>Spermatophyta</taxon>
        <taxon>Magnoliopsida</taxon>
        <taxon>Liliopsida</taxon>
        <taxon>Poales</taxon>
        <taxon>Poaceae</taxon>
        <taxon>PACMAD clade</taxon>
        <taxon>Panicoideae</taxon>
        <taxon>Andropogonodae</taxon>
        <taxon>Andropogoneae</taxon>
        <taxon>Saccharinae</taxon>
        <taxon>Saccharum</taxon>
        <taxon>Saccharum officinarum species complex</taxon>
    </lineage>
</organism>
<evidence type="ECO:0000313" key="2">
    <source>
        <dbReference type="EMBL" id="BAV56916.1"/>
    </source>
</evidence>
<accession>A0A1B4ZBV2</accession>
<dbReference type="InterPro" id="IPR001865">
    <property type="entry name" value="Ribosomal_uS2"/>
</dbReference>
<sequence>MTILSTVCTKLLCTNAHLGRRVAATHLKVYIRGFRNGIAILDSDKTLICLRNAIHFIGSLIRKKGRSFFLKTNHFFIYSIMEKMWSCINDSQWKIGAFLTNSYANPKKFRSRKNQINFGLNQQPDCVVILHPDRKSSVILEADRSLIPIASLVDSTIPCESYKRINYPIPANDPILFVYLFRHSITKTVILERKRITAKNRTPRSHFSFCTGKSPAGVIIHSRKVSSWTELGSELLPVVANYLQIYSEGAESVPQPQGGAAQVVQGAPTPAPQEWTAPLPSLVPPSCYSLTGYVEDWVASNPTFMSDVLNSNMVGRGSLVHSSGFPAASGSGPSLNPAGVEVVVEPEPPAPPAAPVPPAAPIHQDIEPLIQSAKGKIYFNLTTLYGSMDPEEATELTDIIFKKKGNILEELKGLNSPVNGQILWQDGGDTIRNPQSGQEYQPNMLDMILDSLRRDGRNSHYYKRFLNDRMHSIQNADLSNFQLEDLPMDKLDKLNQAKLLTEVKWRRGR</sequence>
<keyword evidence="2" id="KW-0687">Ribonucleoprotein</keyword>
<dbReference type="SUPFAM" id="SSF52313">
    <property type="entry name" value="Ribosomal protein S2"/>
    <property type="match status" value="1"/>
</dbReference>
<dbReference type="SMR" id="A0A1B4ZBV2"/>
<dbReference type="PANTHER" id="PTHR12534:SF1">
    <property type="entry name" value="SMALL RIBOSOMAL SUBUNIT PROTEIN US2M"/>
    <property type="match status" value="1"/>
</dbReference>
<dbReference type="PANTHER" id="PTHR12534">
    <property type="entry name" value="30S RIBOSOMAL PROTEIN S2 PROKARYOTIC AND ORGANELLAR"/>
    <property type="match status" value="1"/>
</dbReference>
<dbReference type="EMBL" id="LC107874">
    <property type="protein sequence ID" value="BAV56916.1"/>
    <property type="molecule type" value="Genomic_DNA"/>
</dbReference>
<gene>
    <name evidence="2" type="primary">rps2</name>
</gene>
<protein>
    <submittedName>
        <fullName evidence="2">Ribosomal protein S2</fullName>
    </submittedName>
</protein>
<reference evidence="2" key="1">
    <citation type="journal article" date="2016" name="Sci. Rep.">
        <title>The two chromosomes of the mitochondrial genome of a sugarcane cultivar: assembly and recombination analysis using long PacBio reads.</title>
        <authorList>
            <person name="Shearman J.R."/>
            <person name="Sonthirod C."/>
            <person name="Naktang C."/>
            <person name="Pootakham W."/>
            <person name="Yoocha T."/>
            <person name="Sangsrakru D."/>
            <person name="Jomchai N."/>
            <person name="Tragoonrung S."/>
            <person name="Tangphatsornruang S."/>
        </authorList>
    </citation>
    <scope>NUCLEOTIDE SEQUENCE</scope>
</reference>
<dbReference type="GO" id="GO:0005763">
    <property type="term" value="C:mitochondrial small ribosomal subunit"/>
    <property type="evidence" value="ECO:0007669"/>
    <property type="project" value="TreeGrafter"/>
</dbReference>
<dbReference type="FunFam" id="3.40.50.10490:FF:000056">
    <property type="entry name" value="Ribosomal protein S2"/>
    <property type="match status" value="1"/>
</dbReference>
<dbReference type="Pfam" id="PF00318">
    <property type="entry name" value="Ribosomal_S2"/>
    <property type="match status" value="2"/>
</dbReference>
<keyword evidence="2" id="KW-0689">Ribosomal protein</keyword>
<dbReference type="AlphaFoldDB" id="A0A1B4ZBV2"/>
<dbReference type="CDD" id="cd01425">
    <property type="entry name" value="RPS2"/>
    <property type="match status" value="1"/>
</dbReference>